<keyword evidence="4" id="KW-0547">Nucleotide-binding</keyword>
<dbReference type="RefSeq" id="WP_378777795.1">
    <property type="nucleotide sequence ID" value="NZ_JBHTMX010000404.1"/>
</dbReference>
<dbReference type="InterPro" id="IPR029044">
    <property type="entry name" value="Nucleotide-diphossugar_trans"/>
</dbReference>
<comment type="caution">
    <text evidence="9">The sequence shown here is derived from an EMBL/GenBank/DDBJ whole genome shotgun (WGS) entry which is preliminary data.</text>
</comment>
<sequence length="134" mass="13508">MTQEPTPRRVAGLVLMGGEARRMGGGDKALLPLHGRPILAHALDRIRPQVFALALSANGDPERLGAFGLPVLPDAVGGPGGPLSGVIAGLAWAEAQGATHLLTMPGDAPFPPDDLLDRLWAAGGGGPACAASPD</sequence>
<keyword evidence="10" id="KW-1185">Reference proteome</keyword>
<dbReference type="Gene3D" id="3.90.550.10">
    <property type="entry name" value="Spore Coat Polysaccharide Biosynthesis Protein SpsA, Chain A"/>
    <property type="match status" value="1"/>
</dbReference>
<dbReference type="PANTHER" id="PTHR19136">
    <property type="entry name" value="MOLYBDENUM COFACTOR GUANYLYLTRANSFERASE"/>
    <property type="match status" value="1"/>
</dbReference>
<keyword evidence="1" id="KW-0963">Cytoplasm</keyword>
<evidence type="ECO:0000256" key="6">
    <source>
        <dbReference type="ARBA" id="ARBA00023134"/>
    </source>
</evidence>
<name>A0ABW3ZC42_9HYPH</name>
<keyword evidence="2 9" id="KW-0808">Transferase</keyword>
<dbReference type="InterPro" id="IPR013482">
    <property type="entry name" value="Molybde_CF_guanTrfase"/>
</dbReference>
<dbReference type="SUPFAM" id="SSF53448">
    <property type="entry name" value="Nucleotide-diphospho-sugar transferases"/>
    <property type="match status" value="1"/>
</dbReference>
<reference evidence="10" key="1">
    <citation type="journal article" date="2019" name="Int. J. Syst. Evol. Microbiol.">
        <title>The Global Catalogue of Microorganisms (GCM) 10K type strain sequencing project: providing services to taxonomists for standard genome sequencing and annotation.</title>
        <authorList>
            <consortium name="The Broad Institute Genomics Platform"/>
            <consortium name="The Broad Institute Genome Sequencing Center for Infectious Disease"/>
            <person name="Wu L."/>
            <person name="Ma J."/>
        </authorList>
    </citation>
    <scope>NUCLEOTIDE SEQUENCE [LARGE SCALE GENOMIC DNA]</scope>
    <source>
        <strain evidence="10">CCUG 61696</strain>
    </source>
</reference>
<keyword evidence="3" id="KW-0479">Metal-binding</keyword>
<dbReference type="Proteomes" id="UP001597171">
    <property type="component" value="Unassembled WGS sequence"/>
</dbReference>
<dbReference type="Pfam" id="PF12804">
    <property type="entry name" value="NTP_transf_3"/>
    <property type="match status" value="1"/>
</dbReference>
<evidence type="ECO:0000313" key="10">
    <source>
        <dbReference type="Proteomes" id="UP001597171"/>
    </source>
</evidence>
<keyword evidence="6" id="KW-0342">GTP-binding</keyword>
<protein>
    <submittedName>
        <fullName evidence="9">NTP transferase domain-containing protein</fullName>
    </submittedName>
</protein>
<evidence type="ECO:0000256" key="5">
    <source>
        <dbReference type="ARBA" id="ARBA00022842"/>
    </source>
</evidence>
<evidence type="ECO:0000256" key="4">
    <source>
        <dbReference type="ARBA" id="ARBA00022741"/>
    </source>
</evidence>
<keyword evidence="7" id="KW-0501">Molybdenum cofactor biosynthesis</keyword>
<evidence type="ECO:0000256" key="2">
    <source>
        <dbReference type="ARBA" id="ARBA00022679"/>
    </source>
</evidence>
<dbReference type="PANTHER" id="PTHR19136:SF81">
    <property type="entry name" value="MOLYBDENUM COFACTOR GUANYLYLTRANSFERASE"/>
    <property type="match status" value="1"/>
</dbReference>
<dbReference type="EMBL" id="JBHTMX010000404">
    <property type="protein sequence ID" value="MFD1333897.1"/>
    <property type="molecule type" value="Genomic_DNA"/>
</dbReference>
<dbReference type="GO" id="GO:0016740">
    <property type="term" value="F:transferase activity"/>
    <property type="evidence" value="ECO:0007669"/>
    <property type="project" value="UniProtKB-KW"/>
</dbReference>
<organism evidence="9 10">
    <name type="scientific">Methylopila musalis</name>
    <dbReference type="NCBI Taxonomy" id="1134781"/>
    <lineage>
        <taxon>Bacteria</taxon>
        <taxon>Pseudomonadati</taxon>
        <taxon>Pseudomonadota</taxon>
        <taxon>Alphaproteobacteria</taxon>
        <taxon>Hyphomicrobiales</taxon>
        <taxon>Methylopilaceae</taxon>
        <taxon>Methylopila</taxon>
    </lineage>
</organism>
<feature type="domain" description="MobA-like NTP transferase" evidence="8">
    <location>
        <begin position="12"/>
        <end position="130"/>
    </location>
</feature>
<evidence type="ECO:0000256" key="3">
    <source>
        <dbReference type="ARBA" id="ARBA00022723"/>
    </source>
</evidence>
<gene>
    <name evidence="9" type="ORF">ACFQ4O_17970</name>
</gene>
<evidence type="ECO:0000256" key="7">
    <source>
        <dbReference type="ARBA" id="ARBA00023150"/>
    </source>
</evidence>
<proteinExistence type="predicted"/>
<feature type="non-terminal residue" evidence="9">
    <location>
        <position position="134"/>
    </location>
</feature>
<dbReference type="InterPro" id="IPR025877">
    <property type="entry name" value="MobA-like_NTP_Trfase"/>
</dbReference>
<evidence type="ECO:0000313" key="9">
    <source>
        <dbReference type="EMBL" id="MFD1333897.1"/>
    </source>
</evidence>
<dbReference type="CDD" id="cd02503">
    <property type="entry name" value="MobA"/>
    <property type="match status" value="1"/>
</dbReference>
<evidence type="ECO:0000259" key="8">
    <source>
        <dbReference type="Pfam" id="PF12804"/>
    </source>
</evidence>
<accession>A0ABW3ZC42</accession>
<keyword evidence="5" id="KW-0460">Magnesium</keyword>
<evidence type="ECO:0000256" key="1">
    <source>
        <dbReference type="ARBA" id="ARBA00022490"/>
    </source>
</evidence>